<evidence type="ECO:0000313" key="17">
    <source>
        <dbReference type="Proteomes" id="UP000460718"/>
    </source>
</evidence>
<dbReference type="Proteomes" id="UP000441208">
    <property type="component" value="Unassembled WGS sequence"/>
</dbReference>
<dbReference type="EMBL" id="QXGA01000156">
    <property type="protein sequence ID" value="KAE9151219.1"/>
    <property type="molecule type" value="Genomic_DNA"/>
</dbReference>
<name>A0A6A3FIW6_9STRA</name>
<dbReference type="Proteomes" id="UP000437068">
    <property type="component" value="Unassembled WGS sequence"/>
</dbReference>
<dbReference type="Proteomes" id="UP000429523">
    <property type="component" value="Unassembled WGS sequence"/>
</dbReference>
<sequence>MRPQVQVSLPVLSVSQAVVAMLHRRAEASACRDGGHCAGFVALLSPAVESELYVIFGERDGDVRTLRTQCAFAKRAGE</sequence>
<dbReference type="EMBL" id="QXGD01000057">
    <property type="protein sequence ID" value="KAE9255617.1"/>
    <property type="molecule type" value="Genomic_DNA"/>
</dbReference>
<evidence type="ECO:0000313" key="20">
    <source>
        <dbReference type="Proteomes" id="UP000488956"/>
    </source>
</evidence>
<gene>
    <name evidence="9" type="ORF">PF001_g7295</name>
    <name evidence="8" type="ORF">PF002_g2249</name>
    <name evidence="7" type="ORF">PF004_g3913</name>
    <name evidence="6" type="ORF">PF005_g8133</name>
    <name evidence="5" type="ORF">PF006_g4470</name>
    <name evidence="4" type="ORF">PF007_g8189</name>
    <name evidence="10" type="ORF">PF008_g1702</name>
    <name evidence="1" type="ORF">PF009_g8468</name>
    <name evidence="3" type="ORF">PF010_g14344</name>
    <name evidence="2" type="ORF">PF011_g14462</name>
</gene>
<evidence type="ECO:0000313" key="5">
    <source>
        <dbReference type="EMBL" id="KAE9151219.1"/>
    </source>
</evidence>
<dbReference type="Proteomes" id="UP000460718">
    <property type="component" value="Unassembled WGS sequence"/>
</dbReference>
<evidence type="ECO:0000313" key="13">
    <source>
        <dbReference type="Proteomes" id="UP000437068"/>
    </source>
</evidence>
<evidence type="ECO:0000313" key="9">
    <source>
        <dbReference type="EMBL" id="KAE9316519.1"/>
    </source>
</evidence>
<evidence type="ECO:0000313" key="18">
    <source>
        <dbReference type="Proteomes" id="UP000476176"/>
    </source>
</evidence>
<evidence type="ECO:0000313" key="4">
    <source>
        <dbReference type="EMBL" id="KAE9120396.1"/>
    </source>
</evidence>
<evidence type="ECO:0000313" key="12">
    <source>
        <dbReference type="Proteomes" id="UP000433483"/>
    </source>
</evidence>
<evidence type="ECO:0000313" key="11">
    <source>
        <dbReference type="Proteomes" id="UP000429523"/>
    </source>
</evidence>
<dbReference type="Proteomes" id="UP000440367">
    <property type="component" value="Unassembled WGS sequence"/>
</dbReference>
<proteinExistence type="predicted"/>
<evidence type="ECO:0000313" key="2">
    <source>
        <dbReference type="EMBL" id="KAE8999825.1"/>
    </source>
</evidence>
<organism evidence="1 11">
    <name type="scientific">Phytophthora fragariae</name>
    <dbReference type="NCBI Taxonomy" id="53985"/>
    <lineage>
        <taxon>Eukaryota</taxon>
        <taxon>Sar</taxon>
        <taxon>Stramenopiles</taxon>
        <taxon>Oomycota</taxon>
        <taxon>Peronosporomycetes</taxon>
        <taxon>Peronosporales</taxon>
        <taxon>Peronosporaceae</taxon>
        <taxon>Phytophthora</taxon>
    </lineage>
</organism>
<dbReference type="EMBL" id="QXFZ01000338">
    <property type="protein sequence ID" value="KAE9120396.1"/>
    <property type="molecule type" value="Genomic_DNA"/>
</dbReference>
<evidence type="ECO:0000313" key="16">
    <source>
        <dbReference type="Proteomes" id="UP000441208"/>
    </source>
</evidence>
<dbReference type="EMBL" id="QXFY01000043">
    <property type="protein sequence ID" value="KAE9360766.1"/>
    <property type="molecule type" value="Genomic_DNA"/>
</dbReference>
<evidence type="ECO:0000313" key="15">
    <source>
        <dbReference type="Proteomes" id="UP000440732"/>
    </source>
</evidence>
<reference evidence="11 12" key="1">
    <citation type="submission" date="2018-08" db="EMBL/GenBank/DDBJ databases">
        <title>Genomic investigation of the strawberry pathogen Phytophthora fragariae indicates pathogenicity is determined by transcriptional variation in three key races.</title>
        <authorList>
            <person name="Adams T.M."/>
            <person name="Armitage A.D."/>
            <person name="Sobczyk M.K."/>
            <person name="Bates H.J."/>
            <person name="Dunwell J.M."/>
            <person name="Nellist C.F."/>
            <person name="Harrison R.J."/>
        </authorList>
    </citation>
    <scope>NUCLEOTIDE SEQUENCE [LARGE SCALE GENOMIC DNA]</scope>
    <source>
        <strain evidence="9 13">A4</strain>
        <strain evidence="8 14">BC-1</strain>
        <strain evidence="7 18">BC-23</strain>
        <strain evidence="6 12">NOV-27</strain>
        <strain evidence="5 15">NOV-5</strain>
        <strain evidence="4 16">NOV-71</strain>
        <strain evidence="10 19">NOV-77</strain>
        <strain evidence="1 11">NOV-9</strain>
        <strain evidence="3 20">ONT-3</strain>
        <strain evidence="2 17">SCRP245</strain>
    </source>
</reference>
<evidence type="ECO:0000313" key="14">
    <source>
        <dbReference type="Proteomes" id="UP000440367"/>
    </source>
</evidence>
<comment type="caution">
    <text evidence="1">The sequence shown here is derived from an EMBL/GenBank/DDBJ whole genome shotgun (WGS) entry which is preliminary data.</text>
</comment>
<dbReference type="Proteomes" id="UP000440732">
    <property type="component" value="Unassembled WGS sequence"/>
</dbReference>
<keyword evidence="12" id="KW-1185">Reference proteome</keyword>
<evidence type="ECO:0000313" key="1">
    <source>
        <dbReference type="EMBL" id="KAE8941748.1"/>
    </source>
</evidence>
<dbReference type="AlphaFoldDB" id="A0A6A3FIW6"/>
<evidence type="ECO:0000313" key="3">
    <source>
        <dbReference type="EMBL" id="KAE9101768.1"/>
    </source>
</evidence>
<evidence type="ECO:0000313" key="6">
    <source>
        <dbReference type="EMBL" id="KAE9218787.1"/>
    </source>
</evidence>
<dbReference type="EMBL" id="QXFW01000935">
    <property type="protein sequence ID" value="KAE8999825.1"/>
    <property type="molecule type" value="Genomic_DNA"/>
</dbReference>
<dbReference type="EMBL" id="QXGE01000307">
    <property type="protein sequence ID" value="KAE9316519.1"/>
    <property type="molecule type" value="Genomic_DNA"/>
</dbReference>
<evidence type="ECO:0000313" key="10">
    <source>
        <dbReference type="EMBL" id="KAE9360766.1"/>
    </source>
</evidence>
<evidence type="ECO:0000313" key="19">
    <source>
        <dbReference type="Proteomes" id="UP000486351"/>
    </source>
</evidence>
<evidence type="ECO:0000313" key="8">
    <source>
        <dbReference type="EMBL" id="KAE9255617.1"/>
    </source>
</evidence>
<protein>
    <submittedName>
        <fullName evidence="1">Uncharacterized protein</fullName>
    </submittedName>
</protein>
<dbReference type="Proteomes" id="UP000476176">
    <property type="component" value="Unassembled WGS sequence"/>
</dbReference>
<dbReference type="Proteomes" id="UP000433483">
    <property type="component" value="Unassembled WGS sequence"/>
</dbReference>
<dbReference type="Proteomes" id="UP000488956">
    <property type="component" value="Unassembled WGS sequence"/>
</dbReference>
<dbReference type="EMBL" id="QXGF01000342">
    <property type="protein sequence ID" value="KAE8941748.1"/>
    <property type="molecule type" value="Genomic_DNA"/>
</dbReference>
<evidence type="ECO:0000313" key="7">
    <source>
        <dbReference type="EMBL" id="KAE9248300.1"/>
    </source>
</evidence>
<dbReference type="EMBL" id="QXGC01000129">
    <property type="protein sequence ID" value="KAE9248300.1"/>
    <property type="molecule type" value="Genomic_DNA"/>
</dbReference>
<dbReference type="EMBL" id="QXFX01000882">
    <property type="protein sequence ID" value="KAE9101768.1"/>
    <property type="molecule type" value="Genomic_DNA"/>
</dbReference>
<dbReference type="EMBL" id="QXGB01000338">
    <property type="protein sequence ID" value="KAE9218787.1"/>
    <property type="molecule type" value="Genomic_DNA"/>
</dbReference>
<dbReference type="Proteomes" id="UP000486351">
    <property type="component" value="Unassembled WGS sequence"/>
</dbReference>
<accession>A0A6A3FIW6</accession>